<protein>
    <submittedName>
        <fullName evidence="2">PHP domain-containing protein</fullName>
    </submittedName>
</protein>
<organism evidence="2 3">
    <name type="scientific">Candidatus Syntrophonatronum acetioxidans</name>
    <dbReference type="NCBI Taxonomy" id="1795816"/>
    <lineage>
        <taxon>Bacteria</taxon>
        <taxon>Bacillati</taxon>
        <taxon>Bacillota</taxon>
        <taxon>Clostridia</taxon>
        <taxon>Eubacteriales</taxon>
        <taxon>Syntrophomonadaceae</taxon>
        <taxon>Candidatus Syntrophonatronum</taxon>
    </lineage>
</organism>
<dbReference type="PANTHER" id="PTHR42924">
    <property type="entry name" value="EXONUCLEASE"/>
    <property type="match status" value="1"/>
</dbReference>
<gene>
    <name evidence="2" type="ORF">D5R97_03700</name>
</gene>
<comment type="caution">
    <text evidence="2">The sequence shown here is derived from an EMBL/GenBank/DDBJ whole genome shotgun (WGS) entry which is preliminary data.</text>
</comment>
<dbReference type="Proteomes" id="UP000285138">
    <property type="component" value="Unassembled WGS sequence"/>
</dbReference>
<dbReference type="EMBL" id="QZAA01000109">
    <property type="protein sequence ID" value="RQD76798.1"/>
    <property type="molecule type" value="Genomic_DNA"/>
</dbReference>
<sequence>MKIDMHVHTIISSPCSNIDIHDMIDYAQWVGLDALCVTDHDTLYGARLAQEIGREKNFTVFKGMEVNTYQGDFLVFGLKEDIGEVVSAQELIGLVEAQNGVAIAAHPFRQFERALGDNIYTLKGYHAIETKNGNTPRGLNYLAEKAAVKLNLPGVGGSDAHLLQEIGMYYTEFEDSVTSEEELVKALKEGSYLAKSQGFQSDSPSWEKSYFEPFLHTKL</sequence>
<dbReference type="CDD" id="cd07432">
    <property type="entry name" value="PHP_HisPPase"/>
    <property type="match status" value="1"/>
</dbReference>
<dbReference type="SMART" id="SM00481">
    <property type="entry name" value="POLIIIAc"/>
    <property type="match status" value="1"/>
</dbReference>
<proteinExistence type="predicted"/>
<evidence type="ECO:0000259" key="1">
    <source>
        <dbReference type="SMART" id="SM00481"/>
    </source>
</evidence>
<feature type="domain" description="Polymerase/histidinol phosphatase N-terminal" evidence="1">
    <location>
        <begin position="3"/>
        <end position="70"/>
    </location>
</feature>
<dbReference type="Pfam" id="PF02811">
    <property type="entry name" value="PHP"/>
    <property type="match status" value="1"/>
</dbReference>
<dbReference type="InterPro" id="IPR016195">
    <property type="entry name" value="Pol/histidinol_Pase-like"/>
</dbReference>
<evidence type="ECO:0000313" key="2">
    <source>
        <dbReference type="EMBL" id="RQD76798.1"/>
    </source>
</evidence>
<dbReference type="InterPro" id="IPR003141">
    <property type="entry name" value="Pol/His_phosphatase_N"/>
</dbReference>
<dbReference type="GO" id="GO:0035312">
    <property type="term" value="F:5'-3' DNA exonuclease activity"/>
    <property type="evidence" value="ECO:0007669"/>
    <property type="project" value="TreeGrafter"/>
</dbReference>
<dbReference type="Pfam" id="PF13263">
    <property type="entry name" value="PHP_C"/>
    <property type="match status" value="1"/>
</dbReference>
<dbReference type="GO" id="GO:0004534">
    <property type="term" value="F:5'-3' RNA exonuclease activity"/>
    <property type="evidence" value="ECO:0007669"/>
    <property type="project" value="TreeGrafter"/>
</dbReference>
<dbReference type="InterPro" id="IPR052018">
    <property type="entry name" value="PHP_domain"/>
</dbReference>
<dbReference type="SUPFAM" id="SSF89550">
    <property type="entry name" value="PHP domain-like"/>
    <property type="match status" value="1"/>
</dbReference>
<reference evidence="2 3" key="1">
    <citation type="submission" date="2018-08" db="EMBL/GenBank/DDBJ databases">
        <title>The metabolism and importance of syntrophic acetate oxidation coupled to methane or sulfide production in haloalkaline environments.</title>
        <authorList>
            <person name="Timmers P.H.A."/>
            <person name="Vavourakis C.D."/>
            <person name="Sorokin D.Y."/>
            <person name="Sinninghe Damste J.S."/>
            <person name="Muyzer G."/>
            <person name="Stams A.J.M."/>
            <person name="Plugge C.M."/>
        </authorList>
    </citation>
    <scope>NUCLEOTIDE SEQUENCE [LARGE SCALE GENOMIC DNA]</scope>
    <source>
        <strain evidence="2">MSAO_Bac1</strain>
    </source>
</reference>
<evidence type="ECO:0000313" key="3">
    <source>
        <dbReference type="Proteomes" id="UP000285138"/>
    </source>
</evidence>
<dbReference type="InterPro" id="IPR004013">
    <property type="entry name" value="PHP_dom"/>
</dbReference>
<dbReference type="AlphaFoldDB" id="A0A424YFZ4"/>
<name>A0A424YFZ4_9FIRM</name>
<accession>A0A424YFZ4</accession>
<dbReference type="Gene3D" id="3.20.20.140">
    <property type="entry name" value="Metal-dependent hydrolases"/>
    <property type="match status" value="1"/>
</dbReference>
<dbReference type="PANTHER" id="PTHR42924:SF3">
    <property type="entry name" value="POLYMERASE_HISTIDINOL PHOSPHATASE N-TERMINAL DOMAIN-CONTAINING PROTEIN"/>
    <property type="match status" value="1"/>
</dbReference>